<feature type="transmembrane region" description="Helical" evidence="6">
    <location>
        <begin position="194"/>
        <end position="214"/>
    </location>
</feature>
<comment type="subcellular location">
    <subcellularLocation>
        <location evidence="1">Membrane</location>
        <topology evidence="1">Multi-pass membrane protein</topology>
    </subcellularLocation>
</comment>
<keyword evidence="3 6" id="KW-1133">Transmembrane helix</keyword>
<dbReference type="CDD" id="cd17317">
    <property type="entry name" value="MFS_SLC22"/>
    <property type="match status" value="1"/>
</dbReference>
<feature type="transmembrane region" description="Helical" evidence="6">
    <location>
        <begin position="446"/>
        <end position="466"/>
    </location>
</feature>
<accession>A0A7M5WRE2</accession>
<dbReference type="Proteomes" id="UP000594262">
    <property type="component" value="Unplaced"/>
</dbReference>
<reference evidence="8" key="1">
    <citation type="submission" date="2021-01" db="UniProtKB">
        <authorList>
            <consortium name="EnsemblMetazoa"/>
        </authorList>
    </citation>
    <scope>IDENTIFICATION</scope>
</reference>
<feature type="transmembrane region" description="Helical" evidence="6">
    <location>
        <begin position="220"/>
        <end position="240"/>
    </location>
</feature>
<dbReference type="GeneID" id="136807960"/>
<feature type="region of interest" description="Disordered" evidence="5">
    <location>
        <begin position="1"/>
        <end position="39"/>
    </location>
</feature>
<keyword evidence="2 6" id="KW-0812">Transmembrane</keyword>
<dbReference type="InterPro" id="IPR036259">
    <property type="entry name" value="MFS_trans_sf"/>
</dbReference>
<dbReference type="RefSeq" id="XP_066920689.1">
    <property type="nucleotide sequence ID" value="XM_067064588.1"/>
</dbReference>
<dbReference type="InterPro" id="IPR005828">
    <property type="entry name" value="MFS_sugar_transport-like"/>
</dbReference>
<evidence type="ECO:0000256" key="2">
    <source>
        <dbReference type="ARBA" id="ARBA00022692"/>
    </source>
</evidence>
<evidence type="ECO:0000313" key="9">
    <source>
        <dbReference type="Proteomes" id="UP000594262"/>
    </source>
</evidence>
<evidence type="ECO:0000256" key="4">
    <source>
        <dbReference type="ARBA" id="ARBA00023136"/>
    </source>
</evidence>
<evidence type="ECO:0000256" key="6">
    <source>
        <dbReference type="SAM" id="Phobius"/>
    </source>
</evidence>
<feature type="transmembrane region" description="Helical" evidence="6">
    <location>
        <begin position="389"/>
        <end position="408"/>
    </location>
</feature>
<dbReference type="Pfam" id="PF00083">
    <property type="entry name" value="Sugar_tr"/>
    <property type="match status" value="1"/>
</dbReference>
<sequence length="563" mass="62674">MVTPSEEEDHFLNSNNNNTMIHPEQDDNEKKLSSPSQETKRAVDVDEYLEYVGRFGRCQILLLLLFCLIIIPSTYQTLVMSFAGHNPSWRCVIQPNVTNANSTSSSNDTDHCSVAGDISSKDDYYKARCQMNRSLWEYAKDKDYSIVTEWDLVCEKKTLSYLANSAMFLGWAIGAVVLGWCADKYGRKKVLYPAWFALILAAFISGFSHALWLFIVLRVIIGFCQGGVGLCLFVMATELVGPSWRSFAGTSIWFAFTIALCIIPVQAMYLKWKMLEILLSIPYIWLAGFYFVTPESVRWLRVKDRIDEAEAILKKVARVNKMQVPDDIRLSSPPKSPMGKKTTFIDLFRPSHIAISTAIQCFAWFVCGQVYYGISLASDQLGGDMYRDFVLTSLVEIPGNIILIYLTNKFGRKPTVIYSMLGSGLSCIAVAFIPNSGAAKWGRVSLGMLGKLGITISFNSIYIWSVELFPTIIRTQGMGLMIVVSRLGAASAPWVAQYLNEVHDVLPFTVMGGLGVIASIVCFKLKETNGIPTAETMDGAENNENVELKDFESSNGKSNAVCT</sequence>
<evidence type="ECO:0000256" key="5">
    <source>
        <dbReference type="SAM" id="MobiDB-lite"/>
    </source>
</evidence>
<feature type="transmembrane region" description="Helical" evidence="6">
    <location>
        <begin position="353"/>
        <end position="374"/>
    </location>
</feature>
<evidence type="ECO:0000313" key="8">
    <source>
        <dbReference type="EnsemblMetazoa" id="CLYHEMP005637.1"/>
    </source>
</evidence>
<dbReference type="InterPro" id="IPR005829">
    <property type="entry name" value="Sugar_transporter_CS"/>
</dbReference>
<proteinExistence type="predicted"/>
<feature type="transmembrane region" description="Helical" evidence="6">
    <location>
        <begin position="275"/>
        <end position="293"/>
    </location>
</feature>
<feature type="transmembrane region" description="Helical" evidence="6">
    <location>
        <begin position="478"/>
        <end position="499"/>
    </location>
</feature>
<dbReference type="GO" id="GO:0022857">
    <property type="term" value="F:transmembrane transporter activity"/>
    <property type="evidence" value="ECO:0007669"/>
    <property type="project" value="InterPro"/>
</dbReference>
<dbReference type="OrthoDB" id="6019834at2759"/>
<name>A0A7M5WRE2_9CNID</name>
<evidence type="ECO:0000256" key="3">
    <source>
        <dbReference type="ARBA" id="ARBA00022989"/>
    </source>
</evidence>
<dbReference type="GO" id="GO:0016020">
    <property type="term" value="C:membrane"/>
    <property type="evidence" value="ECO:0007669"/>
    <property type="project" value="UniProtKB-SubCell"/>
</dbReference>
<evidence type="ECO:0000256" key="1">
    <source>
        <dbReference type="ARBA" id="ARBA00004141"/>
    </source>
</evidence>
<dbReference type="PANTHER" id="PTHR24064">
    <property type="entry name" value="SOLUTE CARRIER FAMILY 22 MEMBER"/>
    <property type="match status" value="1"/>
</dbReference>
<feature type="transmembrane region" description="Helical" evidence="6">
    <location>
        <begin position="415"/>
        <end position="434"/>
    </location>
</feature>
<dbReference type="Gene3D" id="1.20.1250.20">
    <property type="entry name" value="MFS general substrate transporter like domains"/>
    <property type="match status" value="1"/>
</dbReference>
<dbReference type="InterPro" id="IPR020846">
    <property type="entry name" value="MFS_dom"/>
</dbReference>
<dbReference type="AlphaFoldDB" id="A0A7M5WRE2"/>
<dbReference type="EnsemblMetazoa" id="CLYHEMT005637.1">
    <property type="protein sequence ID" value="CLYHEMP005637.1"/>
    <property type="gene ID" value="CLYHEMG005637"/>
</dbReference>
<keyword evidence="9" id="KW-1185">Reference proteome</keyword>
<dbReference type="SUPFAM" id="SSF103473">
    <property type="entry name" value="MFS general substrate transporter"/>
    <property type="match status" value="1"/>
</dbReference>
<feature type="transmembrane region" description="Helical" evidence="6">
    <location>
        <begin position="252"/>
        <end position="269"/>
    </location>
</feature>
<feature type="transmembrane region" description="Helical" evidence="6">
    <location>
        <begin position="60"/>
        <end position="78"/>
    </location>
</feature>
<keyword evidence="4 6" id="KW-0472">Membrane</keyword>
<feature type="compositionally biased region" description="Basic and acidic residues" evidence="5">
    <location>
        <begin position="23"/>
        <end position="39"/>
    </location>
</feature>
<feature type="transmembrane region" description="Helical" evidence="6">
    <location>
        <begin position="505"/>
        <end position="523"/>
    </location>
</feature>
<feature type="transmembrane region" description="Helical" evidence="6">
    <location>
        <begin position="161"/>
        <end position="182"/>
    </location>
</feature>
<feature type="domain" description="Major facilitator superfamily (MFS) profile" evidence="7">
    <location>
        <begin position="62"/>
        <end position="530"/>
    </location>
</feature>
<protein>
    <recommendedName>
        <fullName evidence="7">Major facilitator superfamily (MFS) profile domain-containing protein</fullName>
    </recommendedName>
</protein>
<dbReference type="PROSITE" id="PS00216">
    <property type="entry name" value="SUGAR_TRANSPORT_1"/>
    <property type="match status" value="1"/>
</dbReference>
<evidence type="ECO:0000259" key="7">
    <source>
        <dbReference type="PROSITE" id="PS50850"/>
    </source>
</evidence>
<dbReference type="PROSITE" id="PS50850">
    <property type="entry name" value="MFS"/>
    <property type="match status" value="1"/>
</dbReference>
<organism evidence="8 9">
    <name type="scientific">Clytia hemisphaerica</name>
    <dbReference type="NCBI Taxonomy" id="252671"/>
    <lineage>
        <taxon>Eukaryota</taxon>
        <taxon>Metazoa</taxon>
        <taxon>Cnidaria</taxon>
        <taxon>Hydrozoa</taxon>
        <taxon>Hydroidolina</taxon>
        <taxon>Leptothecata</taxon>
        <taxon>Obeliida</taxon>
        <taxon>Clytiidae</taxon>
        <taxon>Clytia</taxon>
    </lineage>
</organism>